<dbReference type="Proteomes" id="UP000481454">
    <property type="component" value="Unassembled WGS sequence"/>
</dbReference>
<reference evidence="1 2" key="1">
    <citation type="submission" date="2020-02" db="EMBL/GenBank/DDBJ databases">
        <title>Genomic Insights into the Phylogeny and Genetic Plasticity of the Human and Animal Enteric Pathogen Clostridium perfringens.</title>
        <authorList>
            <person name="Feng Y."/>
            <person name="Hu Y."/>
        </authorList>
    </citation>
    <scope>NUCLEOTIDE SEQUENCE [LARGE SCALE GENOMIC DNA]</scope>
    <source>
        <strain evidence="1 2">CP-40</strain>
    </source>
</reference>
<accession>A0AAP6WQ27</accession>
<gene>
    <name evidence="1" type="ORF">G6Z34_13625</name>
</gene>
<organism evidence="1 2">
    <name type="scientific">Clostridium perfringens</name>
    <dbReference type="NCBI Taxonomy" id="1502"/>
    <lineage>
        <taxon>Bacteria</taxon>
        <taxon>Bacillati</taxon>
        <taxon>Bacillota</taxon>
        <taxon>Clostridia</taxon>
        <taxon>Eubacteriales</taxon>
        <taxon>Clostridiaceae</taxon>
        <taxon>Clostridium</taxon>
    </lineage>
</organism>
<proteinExistence type="predicted"/>
<dbReference type="EMBL" id="JAALLZ010000006">
    <property type="protein sequence ID" value="NGU31126.1"/>
    <property type="molecule type" value="Genomic_DNA"/>
</dbReference>
<dbReference type="RefSeq" id="WP_164801056.1">
    <property type="nucleotide sequence ID" value="NZ_JAALLZ010000006.1"/>
</dbReference>
<sequence length="61" mass="7210">MIVKCINDMVDGISMGNIYKIYNVIKRNDIYSYWLKDDYGVFNEFKADRFEILGGYINDSK</sequence>
<evidence type="ECO:0000313" key="1">
    <source>
        <dbReference type="EMBL" id="NGU31126.1"/>
    </source>
</evidence>
<protein>
    <submittedName>
        <fullName evidence="1">Uncharacterized protein</fullName>
    </submittedName>
</protein>
<name>A0AAP6WQ27_CLOPF</name>
<evidence type="ECO:0000313" key="2">
    <source>
        <dbReference type="Proteomes" id="UP000481454"/>
    </source>
</evidence>
<comment type="caution">
    <text evidence="1">The sequence shown here is derived from an EMBL/GenBank/DDBJ whole genome shotgun (WGS) entry which is preliminary data.</text>
</comment>
<dbReference type="AlphaFoldDB" id="A0AAP6WQ27"/>